<name>A0A139HNJ1_9PEZI</name>
<comment type="caution">
    <text evidence="2">The sequence shown here is derived from an EMBL/GenBank/DDBJ whole genome shotgun (WGS) entry which is preliminary data.</text>
</comment>
<keyword evidence="3" id="KW-1185">Reference proteome</keyword>
<evidence type="ECO:0000313" key="3">
    <source>
        <dbReference type="Proteomes" id="UP000070133"/>
    </source>
</evidence>
<dbReference type="OrthoDB" id="6105938at2759"/>
<accession>A0A139HNJ1</accession>
<proteinExistence type="predicted"/>
<dbReference type="EMBL" id="LFZN01000025">
    <property type="protein sequence ID" value="KXT03963.1"/>
    <property type="molecule type" value="Genomic_DNA"/>
</dbReference>
<evidence type="ECO:0000256" key="1">
    <source>
        <dbReference type="SAM" id="MobiDB-lite"/>
    </source>
</evidence>
<organism evidence="2 3">
    <name type="scientific">Pseudocercospora eumusae</name>
    <dbReference type="NCBI Taxonomy" id="321146"/>
    <lineage>
        <taxon>Eukaryota</taxon>
        <taxon>Fungi</taxon>
        <taxon>Dikarya</taxon>
        <taxon>Ascomycota</taxon>
        <taxon>Pezizomycotina</taxon>
        <taxon>Dothideomycetes</taxon>
        <taxon>Dothideomycetidae</taxon>
        <taxon>Mycosphaerellales</taxon>
        <taxon>Mycosphaerellaceae</taxon>
        <taxon>Pseudocercospora</taxon>
    </lineage>
</organism>
<gene>
    <name evidence="2" type="ORF">AC578_9330</name>
</gene>
<dbReference type="AlphaFoldDB" id="A0A139HNJ1"/>
<sequence>MLAAKTSAEVEKIVKVPNTHKGAVAIWEKKAAASFDSDAEMTKLREVFDRGDIKHVCIVKLHAQDPHKKGYHYSSLHCDRADEQRETATQEIIKYFERVYESHATKLQGYQALLHDLGLENGTTIAKCKELTNVRNGSRGCFINIYDFIDAERKTYRFPAVEPLRYYSIILDKIFPKKQAKQRTILRNMLVNMLGDYKGKQYDKGRESPAVRLRNLKLSYTAGYANDGANSKTNATPKRKKRVKKANGEHKGGNDGSAMHANEVSDSDDTSEPKTPGDEDVREATNLMKTLGIPNGV</sequence>
<dbReference type="Proteomes" id="UP000070133">
    <property type="component" value="Unassembled WGS sequence"/>
</dbReference>
<protein>
    <submittedName>
        <fullName evidence="2">Uncharacterized protein</fullName>
    </submittedName>
</protein>
<feature type="region of interest" description="Disordered" evidence="1">
    <location>
        <begin position="226"/>
        <end position="297"/>
    </location>
</feature>
<reference evidence="2 3" key="1">
    <citation type="submission" date="2015-07" db="EMBL/GenBank/DDBJ databases">
        <title>Comparative genomics of the Sigatoka disease complex on banana suggests a link between parallel evolutionary changes in Pseudocercospora fijiensis and Pseudocercospora eumusae and increased virulence on the banana host.</title>
        <authorList>
            <person name="Chang T.-C."/>
            <person name="Salvucci A."/>
            <person name="Crous P.W."/>
            <person name="Stergiopoulos I."/>
        </authorList>
    </citation>
    <scope>NUCLEOTIDE SEQUENCE [LARGE SCALE GENOMIC DNA]</scope>
    <source>
        <strain evidence="2 3">CBS 114824</strain>
    </source>
</reference>
<evidence type="ECO:0000313" key="2">
    <source>
        <dbReference type="EMBL" id="KXT03963.1"/>
    </source>
</evidence>
<dbReference type="PANTHER" id="PTHR38846">
    <property type="entry name" value="C3H1-TYPE DOMAIN-CONTAINING PROTEIN"/>
    <property type="match status" value="1"/>
</dbReference>
<dbReference type="PANTHER" id="PTHR38846:SF1">
    <property type="entry name" value="C3H1-TYPE DOMAIN-CONTAINING PROTEIN"/>
    <property type="match status" value="1"/>
</dbReference>
<feature type="compositionally biased region" description="Basic and acidic residues" evidence="1">
    <location>
        <begin position="271"/>
        <end position="283"/>
    </location>
</feature>